<feature type="chain" id="PRO_5041386244" evidence="2">
    <location>
        <begin position="21"/>
        <end position="181"/>
    </location>
</feature>
<dbReference type="EMBL" id="JAUEPS010000020">
    <property type="protein sequence ID" value="KAK0457766.1"/>
    <property type="molecule type" value="Genomic_DNA"/>
</dbReference>
<protein>
    <submittedName>
        <fullName evidence="3">Uncharacterized protein</fullName>
    </submittedName>
</protein>
<sequence>MRPSISAVTILLWNILVTFDDEVKQVWFPESPLENACSYSSNPFYLRPLLCTYLASRYRHSHLELPNVSPVLVLQTHTLCQNYCILGLLTFLCISVTATMITTTVYLYQNLITVFEPDHSPVILVRCPTVVRCLPPFGSLSSSAKHFLRLLPIKTHVVVFRDGVTFSRPPHLVSSVTYQFN</sequence>
<keyword evidence="1" id="KW-0472">Membrane</keyword>
<name>A0AA39KDB5_ARMTA</name>
<reference evidence="3" key="1">
    <citation type="submission" date="2023-06" db="EMBL/GenBank/DDBJ databases">
        <authorList>
            <consortium name="Lawrence Berkeley National Laboratory"/>
            <person name="Ahrendt S."/>
            <person name="Sahu N."/>
            <person name="Indic B."/>
            <person name="Wong-Bajracharya J."/>
            <person name="Merenyi Z."/>
            <person name="Ke H.-M."/>
            <person name="Monk M."/>
            <person name="Kocsube S."/>
            <person name="Drula E."/>
            <person name="Lipzen A."/>
            <person name="Balint B."/>
            <person name="Henrissat B."/>
            <person name="Andreopoulos B."/>
            <person name="Martin F.M."/>
            <person name="Harder C.B."/>
            <person name="Rigling D."/>
            <person name="Ford K.L."/>
            <person name="Foster G.D."/>
            <person name="Pangilinan J."/>
            <person name="Papanicolaou A."/>
            <person name="Barry K."/>
            <person name="LaButti K."/>
            <person name="Viragh M."/>
            <person name="Koriabine M."/>
            <person name="Yan M."/>
            <person name="Riley R."/>
            <person name="Champramary S."/>
            <person name="Plett K.L."/>
            <person name="Tsai I.J."/>
            <person name="Slot J."/>
            <person name="Sipos G."/>
            <person name="Plett J."/>
            <person name="Nagy L.G."/>
            <person name="Grigoriev I.V."/>
        </authorList>
    </citation>
    <scope>NUCLEOTIDE SEQUENCE</scope>
    <source>
        <strain evidence="3">CCBAS 213</strain>
    </source>
</reference>
<keyword evidence="1" id="KW-0812">Transmembrane</keyword>
<evidence type="ECO:0000313" key="4">
    <source>
        <dbReference type="Proteomes" id="UP001175211"/>
    </source>
</evidence>
<proteinExistence type="predicted"/>
<dbReference type="GeneID" id="85365847"/>
<organism evidence="3 4">
    <name type="scientific">Armillaria tabescens</name>
    <name type="common">Ringless honey mushroom</name>
    <name type="synonym">Agaricus tabescens</name>
    <dbReference type="NCBI Taxonomy" id="1929756"/>
    <lineage>
        <taxon>Eukaryota</taxon>
        <taxon>Fungi</taxon>
        <taxon>Dikarya</taxon>
        <taxon>Basidiomycota</taxon>
        <taxon>Agaricomycotina</taxon>
        <taxon>Agaricomycetes</taxon>
        <taxon>Agaricomycetidae</taxon>
        <taxon>Agaricales</taxon>
        <taxon>Marasmiineae</taxon>
        <taxon>Physalacriaceae</taxon>
        <taxon>Desarmillaria</taxon>
    </lineage>
</organism>
<keyword evidence="4" id="KW-1185">Reference proteome</keyword>
<gene>
    <name evidence="3" type="ORF">EV420DRAFT_477514</name>
</gene>
<evidence type="ECO:0000256" key="2">
    <source>
        <dbReference type="SAM" id="SignalP"/>
    </source>
</evidence>
<feature type="signal peptide" evidence="2">
    <location>
        <begin position="1"/>
        <end position="20"/>
    </location>
</feature>
<accession>A0AA39KDB5</accession>
<feature type="transmembrane region" description="Helical" evidence="1">
    <location>
        <begin position="83"/>
        <end position="108"/>
    </location>
</feature>
<evidence type="ECO:0000313" key="3">
    <source>
        <dbReference type="EMBL" id="KAK0457766.1"/>
    </source>
</evidence>
<dbReference type="Proteomes" id="UP001175211">
    <property type="component" value="Unassembled WGS sequence"/>
</dbReference>
<comment type="caution">
    <text evidence="3">The sequence shown here is derived from an EMBL/GenBank/DDBJ whole genome shotgun (WGS) entry which is preliminary data.</text>
</comment>
<dbReference type="AlphaFoldDB" id="A0AA39KDB5"/>
<dbReference type="RefSeq" id="XP_060330065.1">
    <property type="nucleotide sequence ID" value="XM_060482299.1"/>
</dbReference>
<keyword evidence="2" id="KW-0732">Signal</keyword>
<evidence type="ECO:0000256" key="1">
    <source>
        <dbReference type="SAM" id="Phobius"/>
    </source>
</evidence>
<keyword evidence="1" id="KW-1133">Transmembrane helix</keyword>